<organism evidence="4 5">
    <name type="scientific">Oedothorax gibbosus</name>
    <dbReference type="NCBI Taxonomy" id="931172"/>
    <lineage>
        <taxon>Eukaryota</taxon>
        <taxon>Metazoa</taxon>
        <taxon>Ecdysozoa</taxon>
        <taxon>Arthropoda</taxon>
        <taxon>Chelicerata</taxon>
        <taxon>Arachnida</taxon>
        <taxon>Araneae</taxon>
        <taxon>Araneomorphae</taxon>
        <taxon>Entelegynae</taxon>
        <taxon>Araneoidea</taxon>
        <taxon>Linyphiidae</taxon>
        <taxon>Erigoninae</taxon>
        <taxon>Oedothorax</taxon>
    </lineage>
</organism>
<dbReference type="Gene3D" id="1.10.340.70">
    <property type="match status" value="1"/>
</dbReference>
<evidence type="ECO:0000313" key="5">
    <source>
        <dbReference type="Proteomes" id="UP000827092"/>
    </source>
</evidence>
<proteinExistence type="predicted"/>
<sequence length="943" mass="106262">MVEDRRVKLEGEKEAENRAYELEKLRITQVADISLLPSGSGENFRPVKNMKYVMQKYDPENSDMVLFLTLFERQARKAKIEETKKLDDYEKSRRFAKKSVAYRPPEKKVVEEPGKYGRHHIDNQAGNARSEVDNWKGTSGRDLNWRDREFERRRPAACYQCNSTDHLRPQCPELRRQNTERVNNINSVGKFGLVFAPYLSQGRVNSIETTILRDSGTSIDVAPAKLVNPEDCTGEVVWVKQALENNTRCLPIARIVLEGAGFGCIQTKAAIVDNSVDMEHYLLGNYTQELIDSIKHNSQPLNVVVTQSQVRREKERTKGEVKLGKEIATDQGEFKVIPEEVRPELQLPVASGSKCQIDSGGHTGVTKTKDKLLRYYWPQCTKDADVFVKTCEPCQRVGKAQETRKAPIKLVPIIKEVFSRVCIDTAEPLPCSGKGNRHLVTALCVSSTYPEAVPVADIRSETVTDALLLIFSRWGFPKVGIGVVFAQKWEKGGKKDTGLEKDNKHADCLNDASELEEVEAKYYQLKTALRKLTKISYQPQSSDNVADISYRLAHTESQMVSISQRSISEVKMPRLNIPIFTGDFFEWPSFKDLLCAVVHDNANLSKIEKFQYLKSLLADTPATLIRHMPMAESSYDEAWNKIVQRYGKNKKIVTSLITTFLSQPKITNATDSALRKLADTTDVVIRGLKTLHENAASRDPWLIHLLLEKVDQETCRVWAEKVAEEDFPTVESFIEFLNNCSYALEISNPKIREDKTVNKTRENPESPATVPDRSSSSTTLSLHLKQEPGPGLLSTAVVLVIDASQNKQTARVLLDSASERTFVSETCVRRVVSRYHPEEIAIEAYVLSKLTSNLPPDSLSDQTLRPFLELPLADPNFMTPQPVDIIIGADYFLSILQASQITNDETSLIAQNSKFGWIISGKILSSENLNPSFFSYHISSYDT</sequence>
<feature type="region of interest" description="Disordered" evidence="2">
    <location>
        <begin position="754"/>
        <end position="787"/>
    </location>
</feature>
<dbReference type="AlphaFoldDB" id="A0AAV6TS00"/>
<feature type="compositionally biased region" description="Basic and acidic residues" evidence="2">
    <location>
        <begin position="754"/>
        <end position="764"/>
    </location>
</feature>
<gene>
    <name evidence="4" type="ORF">JTE90_015693</name>
</gene>
<dbReference type="EC" id="2.7.7.49" evidence="1"/>
<accession>A0AAV6TS00</accession>
<protein>
    <recommendedName>
        <fullName evidence="1">RNA-directed DNA polymerase</fullName>
        <ecNumber evidence="1">2.7.7.49</ecNumber>
    </recommendedName>
</protein>
<dbReference type="Gene3D" id="3.30.420.10">
    <property type="entry name" value="Ribonuclease H-like superfamily/Ribonuclease H"/>
    <property type="match status" value="1"/>
</dbReference>
<comment type="caution">
    <text evidence="4">The sequence shown here is derived from an EMBL/GenBank/DDBJ whole genome shotgun (WGS) entry which is preliminary data.</text>
</comment>
<dbReference type="Pfam" id="PF03564">
    <property type="entry name" value="DUF1759"/>
    <property type="match status" value="1"/>
</dbReference>
<dbReference type="PANTHER" id="PTHR37984">
    <property type="entry name" value="PROTEIN CBG26694"/>
    <property type="match status" value="1"/>
</dbReference>
<evidence type="ECO:0000259" key="3">
    <source>
        <dbReference type="Pfam" id="PF17921"/>
    </source>
</evidence>
<dbReference type="GO" id="GO:0003964">
    <property type="term" value="F:RNA-directed DNA polymerase activity"/>
    <property type="evidence" value="ECO:0007669"/>
    <property type="project" value="UniProtKB-EC"/>
</dbReference>
<dbReference type="Pfam" id="PF17921">
    <property type="entry name" value="Integrase_H2C2"/>
    <property type="match status" value="1"/>
</dbReference>
<dbReference type="EMBL" id="JAFNEN010001288">
    <property type="protein sequence ID" value="KAG8174211.1"/>
    <property type="molecule type" value="Genomic_DNA"/>
</dbReference>
<feature type="domain" description="Integrase zinc-binding" evidence="3">
    <location>
        <begin position="358"/>
        <end position="397"/>
    </location>
</feature>
<reference evidence="4 5" key="1">
    <citation type="journal article" date="2022" name="Nat. Ecol. Evol.">
        <title>A masculinizing supergene underlies an exaggerated male reproductive morph in a spider.</title>
        <authorList>
            <person name="Hendrickx F."/>
            <person name="De Corte Z."/>
            <person name="Sonet G."/>
            <person name="Van Belleghem S.M."/>
            <person name="Kostlbacher S."/>
            <person name="Vangestel C."/>
        </authorList>
    </citation>
    <scope>NUCLEOTIDE SEQUENCE [LARGE SCALE GENOMIC DNA]</scope>
    <source>
        <strain evidence="4">W744_W776</strain>
    </source>
</reference>
<dbReference type="SUPFAM" id="SSF53098">
    <property type="entry name" value="Ribonuclease H-like"/>
    <property type="match status" value="1"/>
</dbReference>
<name>A0AAV6TS00_9ARAC</name>
<evidence type="ECO:0000256" key="1">
    <source>
        <dbReference type="ARBA" id="ARBA00012493"/>
    </source>
</evidence>
<dbReference type="Proteomes" id="UP000827092">
    <property type="component" value="Unassembled WGS sequence"/>
</dbReference>
<evidence type="ECO:0000313" key="4">
    <source>
        <dbReference type="EMBL" id="KAG8174211.1"/>
    </source>
</evidence>
<evidence type="ECO:0000256" key="2">
    <source>
        <dbReference type="SAM" id="MobiDB-lite"/>
    </source>
</evidence>
<dbReference type="InterPro" id="IPR036397">
    <property type="entry name" value="RNaseH_sf"/>
</dbReference>
<dbReference type="InterPro" id="IPR005312">
    <property type="entry name" value="DUF1759"/>
</dbReference>
<keyword evidence="5" id="KW-1185">Reference proteome</keyword>
<dbReference type="PANTHER" id="PTHR37984:SF15">
    <property type="entry name" value="INTEGRASE CATALYTIC DOMAIN-CONTAINING PROTEIN"/>
    <property type="match status" value="1"/>
</dbReference>
<dbReference type="GO" id="GO:0003676">
    <property type="term" value="F:nucleic acid binding"/>
    <property type="evidence" value="ECO:0007669"/>
    <property type="project" value="InterPro"/>
</dbReference>
<dbReference type="InterPro" id="IPR012337">
    <property type="entry name" value="RNaseH-like_sf"/>
</dbReference>
<dbReference type="InterPro" id="IPR050951">
    <property type="entry name" value="Retrovirus_Pol_polyprotein"/>
</dbReference>
<dbReference type="InterPro" id="IPR041588">
    <property type="entry name" value="Integrase_H2C2"/>
</dbReference>